<feature type="region of interest" description="Disordered" evidence="1">
    <location>
        <begin position="1"/>
        <end position="21"/>
    </location>
</feature>
<dbReference type="EMBL" id="JAFNEN010000559">
    <property type="protein sequence ID" value="KAG8180634.1"/>
    <property type="molecule type" value="Genomic_DNA"/>
</dbReference>
<dbReference type="AlphaFoldDB" id="A0AAV6U984"/>
<evidence type="ECO:0000313" key="2">
    <source>
        <dbReference type="EMBL" id="KAG8180634.1"/>
    </source>
</evidence>
<sequence>MSTPRRKVGGGNDTTGHKKLQSDDEVLNAVKTKKKQGQCFSARHILLFSVVRPLKHSQFVRHAIDSLENTMAKKRPLE</sequence>
<protein>
    <submittedName>
        <fullName evidence="2">Uncharacterized protein</fullName>
    </submittedName>
</protein>
<gene>
    <name evidence="2" type="ORF">JTE90_018252</name>
</gene>
<reference evidence="2 3" key="1">
    <citation type="journal article" date="2022" name="Nat. Ecol. Evol.">
        <title>A masculinizing supergene underlies an exaggerated male reproductive morph in a spider.</title>
        <authorList>
            <person name="Hendrickx F."/>
            <person name="De Corte Z."/>
            <person name="Sonet G."/>
            <person name="Van Belleghem S.M."/>
            <person name="Kostlbacher S."/>
            <person name="Vangestel C."/>
        </authorList>
    </citation>
    <scope>NUCLEOTIDE SEQUENCE [LARGE SCALE GENOMIC DNA]</scope>
    <source>
        <strain evidence="2">W744_W776</strain>
    </source>
</reference>
<name>A0AAV6U984_9ARAC</name>
<evidence type="ECO:0000256" key="1">
    <source>
        <dbReference type="SAM" id="MobiDB-lite"/>
    </source>
</evidence>
<evidence type="ECO:0000313" key="3">
    <source>
        <dbReference type="Proteomes" id="UP000827092"/>
    </source>
</evidence>
<proteinExistence type="predicted"/>
<dbReference type="Proteomes" id="UP000827092">
    <property type="component" value="Unassembled WGS sequence"/>
</dbReference>
<accession>A0AAV6U984</accession>
<comment type="caution">
    <text evidence="2">The sequence shown here is derived from an EMBL/GenBank/DDBJ whole genome shotgun (WGS) entry which is preliminary data.</text>
</comment>
<organism evidence="2 3">
    <name type="scientific">Oedothorax gibbosus</name>
    <dbReference type="NCBI Taxonomy" id="931172"/>
    <lineage>
        <taxon>Eukaryota</taxon>
        <taxon>Metazoa</taxon>
        <taxon>Ecdysozoa</taxon>
        <taxon>Arthropoda</taxon>
        <taxon>Chelicerata</taxon>
        <taxon>Arachnida</taxon>
        <taxon>Araneae</taxon>
        <taxon>Araneomorphae</taxon>
        <taxon>Entelegynae</taxon>
        <taxon>Araneoidea</taxon>
        <taxon>Linyphiidae</taxon>
        <taxon>Erigoninae</taxon>
        <taxon>Oedothorax</taxon>
    </lineage>
</organism>
<keyword evidence="3" id="KW-1185">Reference proteome</keyword>